<dbReference type="EMBL" id="JAMXHT010000005">
    <property type="protein sequence ID" value="MCO5399455.1"/>
    <property type="molecule type" value="Genomic_DNA"/>
</dbReference>
<reference evidence="2" key="1">
    <citation type="submission" date="2022-06" db="EMBL/GenBank/DDBJ databases">
        <authorList>
            <person name="Lu C.-H."/>
        </authorList>
    </citation>
    <scope>NUCLEOTIDE SEQUENCE</scope>
    <source>
        <strain evidence="2">21MJYT02-11</strain>
    </source>
</reference>
<protein>
    <submittedName>
        <fullName evidence="2">Cupin domain-containing protein</fullName>
    </submittedName>
</protein>
<comment type="caution">
    <text evidence="2">The sequence shown here is derived from an EMBL/GenBank/DDBJ whole genome shotgun (WGS) entry which is preliminary data.</text>
</comment>
<gene>
    <name evidence="2" type="ORF">NG900_14755</name>
</gene>
<dbReference type="InterPro" id="IPR013096">
    <property type="entry name" value="Cupin_2"/>
</dbReference>
<dbReference type="Pfam" id="PF07883">
    <property type="entry name" value="Cupin_2"/>
    <property type="match status" value="1"/>
</dbReference>
<accession>A0ABT1ALZ4</accession>
<evidence type="ECO:0000313" key="3">
    <source>
        <dbReference type="Proteomes" id="UP001162811"/>
    </source>
</evidence>
<organism evidence="2 3">
    <name type="scientific">Ralstonia soli</name>
    <dbReference type="NCBI Taxonomy" id="2953896"/>
    <lineage>
        <taxon>Bacteria</taxon>
        <taxon>Pseudomonadati</taxon>
        <taxon>Pseudomonadota</taxon>
        <taxon>Betaproteobacteria</taxon>
        <taxon>Burkholderiales</taxon>
        <taxon>Burkholderiaceae</taxon>
        <taxon>Ralstonia</taxon>
    </lineage>
</organism>
<proteinExistence type="predicted"/>
<name>A0ABT1ALZ4_9RALS</name>
<evidence type="ECO:0000259" key="1">
    <source>
        <dbReference type="Pfam" id="PF07883"/>
    </source>
</evidence>
<keyword evidence="3" id="KW-1185">Reference proteome</keyword>
<dbReference type="PANTHER" id="PTHR36440">
    <property type="entry name" value="PUTATIVE (AFU_ORTHOLOGUE AFUA_8G07350)-RELATED"/>
    <property type="match status" value="1"/>
</dbReference>
<dbReference type="InterPro" id="IPR053146">
    <property type="entry name" value="QDO-like"/>
</dbReference>
<dbReference type="InterPro" id="IPR011051">
    <property type="entry name" value="RmlC_Cupin_sf"/>
</dbReference>
<dbReference type="Gene3D" id="2.60.120.10">
    <property type="entry name" value="Jelly Rolls"/>
    <property type="match status" value="1"/>
</dbReference>
<dbReference type="InterPro" id="IPR014710">
    <property type="entry name" value="RmlC-like_jellyroll"/>
</dbReference>
<reference evidence="2" key="2">
    <citation type="journal article" date="2023" name="Front. Microbiol.">
        <title>Ralstonia chuxiongensis sp. nov., Ralstonia mojiangensis sp. nov., and Ralstonia soli sp. nov., isolated from tobacco fields, are three novel species in the family Burkholderiaceae.</title>
        <authorList>
            <person name="Lu C.H."/>
            <person name="Zhang Y.Y."/>
            <person name="Jiang N."/>
            <person name="Chen W."/>
            <person name="Shao X."/>
            <person name="Zhao Z.M."/>
            <person name="Lu W.L."/>
            <person name="Hu X."/>
            <person name="Xi Y.X."/>
            <person name="Zou S.Y."/>
            <person name="Wei Q.J."/>
            <person name="Lin Z.L."/>
            <person name="Gong L."/>
            <person name="Gai X.T."/>
            <person name="Zhang L.Q."/>
            <person name="Li J.Y."/>
            <person name="Jin Y."/>
            <person name="Xia Z.Y."/>
        </authorList>
    </citation>
    <scope>NUCLEOTIDE SEQUENCE</scope>
    <source>
        <strain evidence="2">21MJYT02-11</strain>
    </source>
</reference>
<dbReference type="SUPFAM" id="SSF51182">
    <property type="entry name" value="RmlC-like cupins"/>
    <property type="match status" value="1"/>
</dbReference>
<dbReference type="Proteomes" id="UP001162811">
    <property type="component" value="Unassembled WGS sequence"/>
</dbReference>
<feature type="domain" description="Cupin type-2" evidence="1">
    <location>
        <begin position="44"/>
        <end position="105"/>
    </location>
</feature>
<sequence length="147" mass="15689">MESQPLFVTPQTYARALNVLGEKITVLADRAATQGYEVFLQQGPEGSGPPPHTHEWDESFYVFAGHVEFNCNGTTLAATAGAFVHFPAGTVHSFRCGPGGVEMLSITSHTSQAANLFTAIDHEASSMPPDVPKLVEIGTRYGARLGV</sequence>
<evidence type="ECO:0000313" key="2">
    <source>
        <dbReference type="EMBL" id="MCO5399455.1"/>
    </source>
</evidence>
<dbReference type="PANTHER" id="PTHR36440:SF1">
    <property type="entry name" value="PUTATIVE (AFU_ORTHOLOGUE AFUA_8G07350)-RELATED"/>
    <property type="match status" value="1"/>
</dbReference>